<dbReference type="AlphaFoldDB" id="A0A478FR09"/>
<organism evidence="1 2">
    <name type="scientific">Candidatus Mycoplasma haematohominis</name>
    <dbReference type="NCBI Taxonomy" id="1494318"/>
    <lineage>
        <taxon>Bacteria</taxon>
        <taxon>Bacillati</taxon>
        <taxon>Mycoplasmatota</taxon>
        <taxon>Mollicutes</taxon>
        <taxon>Mycoplasmataceae</taxon>
        <taxon>Mycoplasma</taxon>
    </lineage>
</organism>
<dbReference type="EMBL" id="BIMN01000004">
    <property type="protein sequence ID" value="GCE63842.1"/>
    <property type="molecule type" value="Genomic_DNA"/>
</dbReference>
<accession>A0A478FR09</accession>
<protein>
    <submittedName>
        <fullName evidence="1">Uncharacterized protein</fullName>
    </submittedName>
</protein>
<comment type="caution">
    <text evidence="1">The sequence shown here is derived from an EMBL/GenBank/DDBJ whole genome shotgun (WGS) entry which is preliminary data.</text>
</comment>
<proteinExistence type="predicted"/>
<gene>
    <name evidence="1" type="ORF">MHSWG343_08490</name>
</gene>
<sequence>MSTGRLIWSRPMKIVFTTAAASSSTGTLLNSSSSSKQPQMISELSDLIEKLETLFHEFQEKVNSYTTPEKQKAGQLKVQKVRSYINKIKEIQHYIVEENPKRNTKQQLKKEIKEFCLKIYKVIYLDNTTSKIVR</sequence>
<dbReference type="Proteomes" id="UP000324831">
    <property type="component" value="Unassembled WGS sequence"/>
</dbReference>
<evidence type="ECO:0000313" key="1">
    <source>
        <dbReference type="EMBL" id="GCE63842.1"/>
    </source>
</evidence>
<reference evidence="1 2" key="1">
    <citation type="submission" date="2019-01" db="EMBL/GenBank/DDBJ databases">
        <title>Draft genome sequences of Candidatus Mycoplasma haemohominis SWG34-3 identified from a patient with pyrexia, anemia and liver dysfunction.</title>
        <authorList>
            <person name="Sekizuka T."/>
            <person name="Hattori N."/>
            <person name="Katano H."/>
            <person name="Takuma T."/>
            <person name="Ito T."/>
            <person name="Arai N."/>
            <person name="Yanai R."/>
            <person name="Ishii S."/>
            <person name="Miura Y."/>
            <person name="Tokunaga T."/>
            <person name="Watanabe H."/>
            <person name="Nomura N."/>
            <person name="Eguchi J."/>
            <person name="Arai T."/>
            <person name="Hasegawa H."/>
            <person name="Nakamaki T."/>
            <person name="Wakita T."/>
            <person name="Niki Y."/>
            <person name="Kuroda M."/>
        </authorList>
    </citation>
    <scope>NUCLEOTIDE SEQUENCE [LARGE SCALE GENOMIC DNA]</scope>
    <source>
        <strain evidence="1">SWG34-3</strain>
    </source>
</reference>
<name>A0A478FR09_9MOLU</name>
<evidence type="ECO:0000313" key="2">
    <source>
        <dbReference type="Proteomes" id="UP000324831"/>
    </source>
</evidence>